<keyword evidence="4 7" id="KW-0812">Transmembrane</keyword>
<keyword evidence="5 7" id="KW-1133">Transmembrane helix</keyword>
<comment type="subcellular location">
    <subcellularLocation>
        <location evidence="1">Cell membrane</location>
        <topology evidence="1">Multi-pass membrane protein</topology>
    </subcellularLocation>
</comment>
<protein>
    <submittedName>
        <fullName evidence="9">MFS transporter</fullName>
    </submittedName>
</protein>
<feature type="transmembrane region" description="Helical" evidence="7">
    <location>
        <begin position="271"/>
        <end position="288"/>
    </location>
</feature>
<name>A0A1V3TYH4_ELIME</name>
<dbReference type="InterPro" id="IPR020846">
    <property type="entry name" value="MFS_dom"/>
</dbReference>
<feature type="transmembrane region" description="Helical" evidence="7">
    <location>
        <begin position="75"/>
        <end position="94"/>
    </location>
</feature>
<keyword evidence="2" id="KW-0813">Transport</keyword>
<evidence type="ECO:0000313" key="10">
    <source>
        <dbReference type="Proteomes" id="UP000188947"/>
    </source>
</evidence>
<evidence type="ECO:0000256" key="2">
    <source>
        <dbReference type="ARBA" id="ARBA00022448"/>
    </source>
</evidence>
<dbReference type="GeneID" id="48542451"/>
<gene>
    <name evidence="9" type="ORF">BMF97_14000</name>
</gene>
<evidence type="ECO:0000313" key="9">
    <source>
        <dbReference type="EMBL" id="OOH94456.1"/>
    </source>
</evidence>
<evidence type="ECO:0000256" key="5">
    <source>
        <dbReference type="ARBA" id="ARBA00022989"/>
    </source>
</evidence>
<feature type="transmembrane region" description="Helical" evidence="7">
    <location>
        <begin position="328"/>
        <end position="348"/>
    </location>
</feature>
<dbReference type="PROSITE" id="PS50850">
    <property type="entry name" value="MFS"/>
    <property type="match status" value="1"/>
</dbReference>
<dbReference type="eggNOG" id="COG2814">
    <property type="taxonomic scope" value="Bacteria"/>
</dbReference>
<feature type="domain" description="Major facilitator superfamily (MFS) profile" evidence="8">
    <location>
        <begin position="1"/>
        <end position="387"/>
    </location>
</feature>
<feature type="transmembrane region" description="Helical" evidence="7">
    <location>
        <begin position="125"/>
        <end position="145"/>
    </location>
</feature>
<dbReference type="GO" id="GO:0022857">
    <property type="term" value="F:transmembrane transporter activity"/>
    <property type="evidence" value="ECO:0007669"/>
    <property type="project" value="InterPro"/>
</dbReference>
<sequence length="392" mass="43428">MLSIVMLINRSGSMVLPFLGVYMTDQLNFSIKESGIVLSFYGIGSVIGSWLGGYFTDKFGEYRVQSTSLFLSAPLFLLIPFFSSITGMAAIILCQSIISEAFRPANSVAITKYARPQNLTRAFSLNRMAVNLGFSIGPALGGILSSVSYELLFITNFVGAVLAGIFYVRFFRRRHKIFQKRNKEKQINIEDMVTERSPYKDFPFLLYCLLCAIFSVCFFQFFNTIPIFYKEVAHLDQKTIGFILGYSGFIIVILEMLVVNFADKYLTIAKTLLYGILMCAVAYAILAINHHMSILLLSITILSVSEILVLPFMSTITALRSGKTNQGAYMGLNGMTFSISFIITPLLGTSVASELGFNTLWIGSGVVLALAGVAMYFIVRWLLPNVKSAGSH</sequence>
<dbReference type="Proteomes" id="UP000188947">
    <property type="component" value="Unassembled WGS sequence"/>
</dbReference>
<dbReference type="EMBL" id="MPOG01000014">
    <property type="protein sequence ID" value="OOH94456.1"/>
    <property type="molecule type" value="Genomic_DNA"/>
</dbReference>
<comment type="caution">
    <text evidence="9">The sequence shown here is derived from an EMBL/GenBank/DDBJ whole genome shotgun (WGS) entry which is preliminary data.</text>
</comment>
<accession>A0A1V3TYH4</accession>
<keyword evidence="10" id="KW-1185">Reference proteome</keyword>
<evidence type="ECO:0000256" key="6">
    <source>
        <dbReference type="ARBA" id="ARBA00023136"/>
    </source>
</evidence>
<feature type="transmembrane region" description="Helical" evidence="7">
    <location>
        <begin position="151"/>
        <end position="171"/>
    </location>
</feature>
<evidence type="ECO:0000256" key="4">
    <source>
        <dbReference type="ARBA" id="ARBA00022692"/>
    </source>
</evidence>
<dbReference type="KEGG" id="emg:BBD33_11000"/>
<proteinExistence type="predicted"/>
<dbReference type="PANTHER" id="PTHR23517:SF3">
    <property type="entry name" value="INTEGRAL MEMBRANE TRANSPORT PROTEIN"/>
    <property type="match status" value="1"/>
</dbReference>
<evidence type="ECO:0000256" key="3">
    <source>
        <dbReference type="ARBA" id="ARBA00022475"/>
    </source>
</evidence>
<evidence type="ECO:0000256" key="1">
    <source>
        <dbReference type="ARBA" id="ARBA00004651"/>
    </source>
</evidence>
<feature type="transmembrane region" description="Helical" evidence="7">
    <location>
        <begin position="36"/>
        <end position="55"/>
    </location>
</feature>
<feature type="transmembrane region" description="Helical" evidence="7">
    <location>
        <begin position="240"/>
        <end position="259"/>
    </location>
</feature>
<feature type="transmembrane region" description="Helical" evidence="7">
    <location>
        <begin position="204"/>
        <end position="228"/>
    </location>
</feature>
<dbReference type="GO" id="GO:0005886">
    <property type="term" value="C:plasma membrane"/>
    <property type="evidence" value="ECO:0007669"/>
    <property type="project" value="UniProtKB-SubCell"/>
</dbReference>
<dbReference type="SUPFAM" id="SSF103473">
    <property type="entry name" value="MFS general substrate transporter"/>
    <property type="match status" value="1"/>
</dbReference>
<dbReference type="AlphaFoldDB" id="A0A1V3TYH4"/>
<keyword evidence="6 7" id="KW-0472">Membrane</keyword>
<dbReference type="InterPro" id="IPR001958">
    <property type="entry name" value="Tet-R_TetA/multi-R_MdtG-like"/>
</dbReference>
<dbReference type="RefSeq" id="WP_016199845.1">
    <property type="nucleotide sequence ID" value="NZ_CP014338.1"/>
</dbReference>
<keyword evidence="3" id="KW-1003">Cell membrane</keyword>
<dbReference type="Gene3D" id="1.20.1250.20">
    <property type="entry name" value="MFS general substrate transporter like domains"/>
    <property type="match status" value="1"/>
</dbReference>
<reference evidence="9 10" key="1">
    <citation type="submission" date="2016-11" db="EMBL/GenBank/DDBJ databases">
        <title>Genome sequence and comparative genomic analysis of clinical strain Elizabethkingia meningoseptica 61421 PRCM.</title>
        <authorList>
            <person name="Wang M."/>
            <person name="Hu S."/>
            <person name="Cao L."/>
            <person name="Jiang T."/>
            <person name="Zhou Y."/>
            <person name="Ming D."/>
        </authorList>
    </citation>
    <scope>NUCLEOTIDE SEQUENCE [LARGE SCALE GENOMIC DNA]</scope>
    <source>
        <strain evidence="9 10">61421 PRCM</strain>
    </source>
</reference>
<dbReference type="PANTHER" id="PTHR23517">
    <property type="entry name" value="RESISTANCE PROTEIN MDTM, PUTATIVE-RELATED-RELATED"/>
    <property type="match status" value="1"/>
</dbReference>
<dbReference type="OrthoDB" id="5379144at2"/>
<evidence type="ECO:0000259" key="8">
    <source>
        <dbReference type="PROSITE" id="PS50850"/>
    </source>
</evidence>
<feature type="transmembrane region" description="Helical" evidence="7">
    <location>
        <begin position="294"/>
        <end position="316"/>
    </location>
</feature>
<dbReference type="InterPro" id="IPR050171">
    <property type="entry name" value="MFS_Transporters"/>
</dbReference>
<organism evidence="9 10">
    <name type="scientific">Elizabethkingia meningoseptica</name>
    <name type="common">Chryseobacterium meningosepticum</name>
    <dbReference type="NCBI Taxonomy" id="238"/>
    <lineage>
        <taxon>Bacteria</taxon>
        <taxon>Pseudomonadati</taxon>
        <taxon>Bacteroidota</taxon>
        <taxon>Flavobacteriia</taxon>
        <taxon>Flavobacteriales</taxon>
        <taxon>Weeksellaceae</taxon>
        <taxon>Elizabethkingia</taxon>
    </lineage>
</organism>
<feature type="transmembrane region" description="Helical" evidence="7">
    <location>
        <begin position="360"/>
        <end position="383"/>
    </location>
</feature>
<dbReference type="PRINTS" id="PR01035">
    <property type="entry name" value="TCRTETA"/>
</dbReference>
<evidence type="ECO:0000256" key="7">
    <source>
        <dbReference type="SAM" id="Phobius"/>
    </source>
</evidence>
<dbReference type="InterPro" id="IPR011701">
    <property type="entry name" value="MFS"/>
</dbReference>
<dbReference type="InterPro" id="IPR036259">
    <property type="entry name" value="MFS_trans_sf"/>
</dbReference>
<dbReference type="Pfam" id="PF07690">
    <property type="entry name" value="MFS_1"/>
    <property type="match status" value="1"/>
</dbReference>